<dbReference type="STRING" id="1743168.A8O14_01590"/>
<dbReference type="PANTHER" id="PTHR35371">
    <property type="entry name" value="INNER MEMBRANE PROTEIN"/>
    <property type="match status" value="1"/>
</dbReference>
<feature type="transmembrane region" description="Helical" evidence="5">
    <location>
        <begin position="55"/>
        <end position="74"/>
    </location>
</feature>
<evidence type="ECO:0000313" key="7">
    <source>
        <dbReference type="Proteomes" id="UP000078463"/>
    </source>
</evidence>
<evidence type="ECO:0000256" key="2">
    <source>
        <dbReference type="ARBA" id="ARBA00022692"/>
    </source>
</evidence>
<dbReference type="KEGG" id="pwu:A8O14_01590"/>
<dbReference type="EMBL" id="CP015922">
    <property type="protein sequence ID" value="ANI98901.1"/>
    <property type="molecule type" value="Genomic_DNA"/>
</dbReference>
<sequence length="123" mass="13611">MTIAYACVLFMGLFPYVAAGIAKKGFDQYDNSMPRQWLAKQTGFRARANAAQANLFESLPLFFAAVIIASINNAPQARIDLLAIGFVIARIAYLICYIANWPSTRSIVWLLGLVCVVAIFFQI</sequence>
<dbReference type="Gene3D" id="1.20.120.550">
    <property type="entry name" value="Membrane associated eicosanoid/glutathione metabolism-like domain"/>
    <property type="match status" value="1"/>
</dbReference>
<comment type="subcellular location">
    <subcellularLocation>
        <location evidence="1">Membrane</location>
    </subcellularLocation>
</comment>
<dbReference type="InterPro" id="IPR001129">
    <property type="entry name" value="Membr-assoc_MAPEG"/>
</dbReference>
<dbReference type="Proteomes" id="UP000078463">
    <property type="component" value="Chromosome"/>
</dbReference>
<keyword evidence="4 5" id="KW-0472">Membrane</keyword>
<gene>
    <name evidence="6" type="ORF">A8O14_01590</name>
</gene>
<dbReference type="GO" id="GO:0016020">
    <property type="term" value="C:membrane"/>
    <property type="evidence" value="ECO:0007669"/>
    <property type="project" value="UniProtKB-SubCell"/>
</dbReference>
<dbReference type="Pfam" id="PF01124">
    <property type="entry name" value="MAPEG"/>
    <property type="match status" value="1"/>
</dbReference>
<evidence type="ECO:0000256" key="1">
    <source>
        <dbReference type="ARBA" id="ARBA00004370"/>
    </source>
</evidence>
<accession>A0A191UDD8</accession>
<keyword evidence="7" id="KW-1185">Reference proteome</keyword>
<dbReference type="OrthoDB" id="513661at2"/>
<organism evidence="6 7">
    <name type="scientific">Polynucleobacter wuianus</name>
    <dbReference type="NCBI Taxonomy" id="1743168"/>
    <lineage>
        <taxon>Bacteria</taxon>
        <taxon>Pseudomonadati</taxon>
        <taxon>Pseudomonadota</taxon>
        <taxon>Betaproteobacteria</taxon>
        <taxon>Burkholderiales</taxon>
        <taxon>Burkholderiaceae</taxon>
        <taxon>Polynucleobacter</taxon>
    </lineage>
</organism>
<keyword evidence="3 5" id="KW-1133">Transmembrane helix</keyword>
<evidence type="ECO:0000256" key="5">
    <source>
        <dbReference type="SAM" id="Phobius"/>
    </source>
</evidence>
<evidence type="ECO:0000256" key="4">
    <source>
        <dbReference type="ARBA" id="ARBA00023136"/>
    </source>
</evidence>
<dbReference type="SUPFAM" id="SSF161084">
    <property type="entry name" value="MAPEG domain-like"/>
    <property type="match status" value="1"/>
</dbReference>
<evidence type="ECO:0000313" key="6">
    <source>
        <dbReference type="EMBL" id="ANI98901.1"/>
    </source>
</evidence>
<proteinExistence type="predicted"/>
<keyword evidence="2 5" id="KW-0812">Transmembrane</keyword>
<reference evidence="7" key="1">
    <citation type="submission" date="2016-05" db="EMBL/GenBank/DDBJ databases">
        <title>Polynucleobacter sp. QLW-P1FAT50C-4 genome.</title>
        <authorList>
            <person name="Hahn M.W."/>
        </authorList>
    </citation>
    <scope>NUCLEOTIDE SEQUENCE [LARGE SCALE GENOMIC DNA]</scope>
    <source>
        <strain evidence="7">QLW-P1FAT50C-4</strain>
    </source>
</reference>
<dbReference type="AlphaFoldDB" id="A0A191UDD8"/>
<protein>
    <recommendedName>
        <fullName evidence="8">Glutathione metabolism protein</fullName>
    </recommendedName>
</protein>
<feature type="transmembrane region" description="Helical" evidence="5">
    <location>
        <begin position="81"/>
        <end position="100"/>
    </location>
</feature>
<evidence type="ECO:0000256" key="3">
    <source>
        <dbReference type="ARBA" id="ARBA00022989"/>
    </source>
</evidence>
<name>A0A191UDD8_9BURK</name>
<dbReference type="InterPro" id="IPR023352">
    <property type="entry name" value="MAPEG-like_dom_sf"/>
</dbReference>
<feature type="transmembrane region" description="Helical" evidence="5">
    <location>
        <begin position="106"/>
        <end position="122"/>
    </location>
</feature>
<dbReference type="RefSeq" id="WP_068947908.1">
    <property type="nucleotide sequence ID" value="NZ_CP015922.1"/>
</dbReference>
<evidence type="ECO:0008006" key="8">
    <source>
        <dbReference type="Google" id="ProtNLM"/>
    </source>
</evidence>
<dbReference type="PANTHER" id="PTHR35371:SF1">
    <property type="entry name" value="BLR7753 PROTEIN"/>
    <property type="match status" value="1"/>
</dbReference>